<sequence>MKEEGELHSQSNERISVQPDALLSLPPEDFFFEQMQIKPPRGLDKRAPRGVPKHLRRGAPARVELPPPKRRSASLDWRGKRGVFDMPLQRAVEKYTARGLLTEEKEQNLKARRGLRCRFREASVERERPSRSEAPKVPQLSVAEDSLSHCLAYVVPSSFRQGNGFKRDGLKGSQRNEAITKGKAREKKRGRGEVKRESVNTEMIRQEVKNAIAMTQRRSRKKEFVQSHDGHPADNGGQGVPVRESTHEGAADVFDKTVTALTDENRNVEPNENLAETTGSQMSPPPRCNLKTLYGRARKGDAHPVTVLEPPSYSQQQQGSGNTAGRGGHRERGHLSPGGGAGAGGHGVPPSPRQALRAEFRLPSSVWQERVEGSRDRERVLHRRPSQPLVEAVDSMRRESRGGFTAVAESLLKAHERQAERVEEASRLLEGLSTNRLTTLLQQRGKGARLGTLLSISVEPTKAIWKQLISLKLA</sequence>
<dbReference type="EMBL" id="CDMZ01002570">
    <property type="protein sequence ID" value="CEM42943.1"/>
    <property type="molecule type" value="Genomic_DNA"/>
</dbReference>
<feature type="region of interest" description="Disordered" evidence="2">
    <location>
        <begin position="38"/>
        <end position="74"/>
    </location>
</feature>
<organism evidence="3">
    <name type="scientific">Chromera velia CCMP2878</name>
    <dbReference type="NCBI Taxonomy" id="1169474"/>
    <lineage>
        <taxon>Eukaryota</taxon>
        <taxon>Sar</taxon>
        <taxon>Alveolata</taxon>
        <taxon>Colpodellida</taxon>
        <taxon>Chromeraceae</taxon>
        <taxon>Chromera</taxon>
    </lineage>
</organism>
<feature type="coiled-coil region" evidence="1">
    <location>
        <begin position="405"/>
        <end position="435"/>
    </location>
</feature>
<reference evidence="3" key="1">
    <citation type="submission" date="2014-11" db="EMBL/GenBank/DDBJ databases">
        <authorList>
            <person name="Otto D Thomas"/>
            <person name="Naeem Raeece"/>
        </authorList>
    </citation>
    <scope>NUCLEOTIDE SEQUENCE</scope>
</reference>
<feature type="compositionally biased region" description="Basic and acidic residues" evidence="2">
    <location>
        <begin position="222"/>
        <end position="232"/>
    </location>
</feature>
<evidence type="ECO:0000313" key="3">
    <source>
        <dbReference type="EMBL" id="CEM42943.1"/>
    </source>
</evidence>
<dbReference type="AlphaFoldDB" id="A0A0G4HFQ9"/>
<evidence type="ECO:0000256" key="1">
    <source>
        <dbReference type="SAM" id="Coils"/>
    </source>
</evidence>
<name>A0A0G4HFQ9_9ALVE</name>
<feature type="compositionally biased region" description="Polar residues" evidence="2">
    <location>
        <begin position="270"/>
        <end position="282"/>
    </location>
</feature>
<dbReference type="VEuPathDB" id="CryptoDB:Cvel_27157"/>
<proteinExistence type="predicted"/>
<feature type="region of interest" description="Disordered" evidence="2">
    <location>
        <begin position="1"/>
        <end position="20"/>
    </location>
</feature>
<feature type="region of interest" description="Disordered" evidence="2">
    <location>
        <begin position="214"/>
        <end position="243"/>
    </location>
</feature>
<feature type="region of interest" description="Disordered" evidence="2">
    <location>
        <begin position="303"/>
        <end position="353"/>
    </location>
</feature>
<keyword evidence="1" id="KW-0175">Coiled coil</keyword>
<feature type="compositionally biased region" description="Gly residues" evidence="2">
    <location>
        <begin position="336"/>
        <end position="347"/>
    </location>
</feature>
<accession>A0A0G4HFQ9</accession>
<evidence type="ECO:0000256" key="2">
    <source>
        <dbReference type="SAM" id="MobiDB-lite"/>
    </source>
</evidence>
<protein>
    <submittedName>
        <fullName evidence="3">Uncharacterized protein</fullName>
    </submittedName>
</protein>
<gene>
    <name evidence="3" type="ORF">Cvel_27157</name>
</gene>
<feature type="region of interest" description="Disordered" evidence="2">
    <location>
        <begin position="262"/>
        <end position="291"/>
    </location>
</feature>